<proteinExistence type="predicted"/>
<name>A0ACC3NCR4_9PEZI</name>
<dbReference type="Proteomes" id="UP001281147">
    <property type="component" value="Unassembled WGS sequence"/>
</dbReference>
<evidence type="ECO:0000313" key="1">
    <source>
        <dbReference type="EMBL" id="KAK3714474.1"/>
    </source>
</evidence>
<keyword evidence="2" id="KW-1185">Reference proteome</keyword>
<organism evidence="1 2">
    <name type="scientific">Vermiconidia calcicola</name>
    <dbReference type="NCBI Taxonomy" id="1690605"/>
    <lineage>
        <taxon>Eukaryota</taxon>
        <taxon>Fungi</taxon>
        <taxon>Dikarya</taxon>
        <taxon>Ascomycota</taxon>
        <taxon>Pezizomycotina</taxon>
        <taxon>Dothideomycetes</taxon>
        <taxon>Dothideomycetidae</taxon>
        <taxon>Mycosphaerellales</taxon>
        <taxon>Extremaceae</taxon>
        <taxon>Vermiconidia</taxon>
    </lineage>
</organism>
<reference evidence="1" key="1">
    <citation type="submission" date="2023-07" db="EMBL/GenBank/DDBJ databases">
        <title>Black Yeasts Isolated from many extreme environments.</title>
        <authorList>
            <person name="Coleine C."/>
            <person name="Stajich J.E."/>
            <person name="Selbmann L."/>
        </authorList>
    </citation>
    <scope>NUCLEOTIDE SEQUENCE</scope>
    <source>
        <strain evidence="1">CCFEE 5714</strain>
    </source>
</reference>
<gene>
    <name evidence="1" type="ORF">LTR37_007780</name>
</gene>
<evidence type="ECO:0000313" key="2">
    <source>
        <dbReference type="Proteomes" id="UP001281147"/>
    </source>
</evidence>
<comment type="caution">
    <text evidence="1">The sequence shown here is derived from an EMBL/GenBank/DDBJ whole genome shotgun (WGS) entry which is preliminary data.</text>
</comment>
<accession>A0ACC3NCR4</accession>
<dbReference type="EMBL" id="JAUTXU010000055">
    <property type="protein sequence ID" value="KAK3714474.1"/>
    <property type="molecule type" value="Genomic_DNA"/>
</dbReference>
<protein>
    <submittedName>
        <fullName evidence="1">Uncharacterized protein</fullName>
    </submittedName>
</protein>
<sequence>MASLPSNTAGPSRKSVAQAQADMQRELYDFSEKFNEYYVDDEDGNIDRSDRPPVTSSTPTKTKKKLPRQPRKAPSTPTKAPKKIQEISPPSRKSTRIAKKRTFVQDTDEAVENNQPADKKLKTTTGAAASRKRASKPTKEAAPVPEVPTTDEANADGADDGADDVADRPDAGDDAPVAQSKAKSFKGKATTMGTSDAKPEDAPNDQPWHCANRNCSSGQTWHNRDGSNSFGRKVISNFFGRNKKETNLIDNNVWHNYCRKDYQRATYRASIQSDEAKCNYYIDNIEMQLVRLQLWRPDAKFQVQLSKGAKTRLGQYYKELSKNGGNKAKAAKSVQKTAEIGTKGKKKPLSLEDGFPIEHMKHFDDNFCGDDYDYDGLTSIVDWIKTLIEDGKITSMPPMEFLINQQAPGEQVIDPTDNYERWAEYEDEQSRMLKRFEAADEQAAEESSEENEPAAISTKPIEAAEDSEATEPNPDASDNHVGKAIDEGLADAETDDEDESDVEPLTPPPPKFEVRPAKPYTPYRTTTRRIGGVEALYAEKRKRDAEREAQRYSDEADDEATSTPSKKRKLSPS</sequence>